<keyword evidence="2" id="KW-1185">Reference proteome</keyword>
<evidence type="ECO:0000313" key="1">
    <source>
        <dbReference type="EMBL" id="RKT46572.1"/>
    </source>
</evidence>
<dbReference type="EMBL" id="RBXL01000001">
    <property type="protein sequence ID" value="RKT46572.1"/>
    <property type="molecule type" value="Genomic_DNA"/>
</dbReference>
<sequence>MNDRIHGEQNAAIMSLCREITTERLWQPQSDGG</sequence>
<dbReference type="Proteomes" id="UP000274556">
    <property type="component" value="Unassembled WGS sequence"/>
</dbReference>
<reference evidence="1 2" key="1">
    <citation type="submission" date="2018-10" db="EMBL/GenBank/DDBJ databases">
        <title>Genomic Encyclopedia of Archaeal and Bacterial Type Strains, Phase II (KMG-II): from individual species to whole genera.</title>
        <authorList>
            <person name="Goeker M."/>
        </authorList>
    </citation>
    <scope>NUCLEOTIDE SEQUENCE [LARGE SCALE GENOMIC DNA]</scope>
    <source>
        <strain evidence="1 2">DSM 235</strain>
    </source>
</reference>
<accession>A0A495VB41</accession>
<dbReference type="AlphaFoldDB" id="A0A495VB41"/>
<evidence type="ECO:0000313" key="2">
    <source>
        <dbReference type="Proteomes" id="UP000274556"/>
    </source>
</evidence>
<proteinExistence type="predicted"/>
<gene>
    <name evidence="1" type="ORF">BDD21_4095</name>
</gene>
<organism evidence="1 2">
    <name type="scientific">Thiocapsa rosea</name>
    <dbReference type="NCBI Taxonomy" id="69360"/>
    <lineage>
        <taxon>Bacteria</taxon>
        <taxon>Pseudomonadati</taxon>
        <taxon>Pseudomonadota</taxon>
        <taxon>Gammaproteobacteria</taxon>
        <taxon>Chromatiales</taxon>
        <taxon>Chromatiaceae</taxon>
        <taxon>Thiocapsa</taxon>
    </lineage>
</organism>
<protein>
    <submittedName>
        <fullName evidence="1">Uncharacterized protein</fullName>
    </submittedName>
</protein>
<comment type="caution">
    <text evidence="1">The sequence shown here is derived from an EMBL/GenBank/DDBJ whole genome shotgun (WGS) entry which is preliminary data.</text>
</comment>
<name>A0A495VB41_9GAMM</name>